<dbReference type="Pfam" id="PF22780">
    <property type="entry name" value="HI0933_like_1st"/>
    <property type="match status" value="1"/>
</dbReference>
<proteinExistence type="predicted"/>
<reference evidence="4" key="1">
    <citation type="submission" date="2017-09" db="EMBL/GenBank/DDBJ databases">
        <title>Depth-based differentiation of microbial function through sediment-hosted aquifers and enrichment of novel symbionts in the deep terrestrial subsurface.</title>
        <authorList>
            <person name="Probst A.J."/>
            <person name="Ladd B."/>
            <person name="Jarett J.K."/>
            <person name="Geller-Mcgrath D.E."/>
            <person name="Sieber C.M.K."/>
            <person name="Emerson J.B."/>
            <person name="Anantharaman K."/>
            <person name="Thomas B.C."/>
            <person name="Malmstrom R."/>
            <person name="Stieglmeier M."/>
            <person name="Klingl A."/>
            <person name="Woyke T."/>
            <person name="Ryan C.M."/>
            <person name="Banfield J.F."/>
        </authorList>
    </citation>
    <scope>NUCLEOTIDE SEQUENCE [LARGE SCALE GENOMIC DNA]</scope>
</reference>
<dbReference type="Proteomes" id="UP000230363">
    <property type="component" value="Unassembled WGS sequence"/>
</dbReference>
<feature type="non-terminal residue" evidence="3">
    <location>
        <position position="321"/>
    </location>
</feature>
<dbReference type="PANTHER" id="PTHR42887:SF2">
    <property type="entry name" value="OS12G0638800 PROTEIN"/>
    <property type="match status" value="1"/>
</dbReference>
<dbReference type="Gene3D" id="3.50.50.60">
    <property type="entry name" value="FAD/NAD(P)-binding domain"/>
    <property type="match status" value="2"/>
</dbReference>
<feature type="domain" description="RsdA/BaiN/AoA(So)-like Rossmann fold-like" evidence="1">
    <location>
        <begin position="2"/>
        <end position="319"/>
    </location>
</feature>
<name>A0A2M7Q942_9BACT</name>
<dbReference type="InterPro" id="IPR055178">
    <property type="entry name" value="RsdA/BaiN/AoA(So)-like_dom"/>
</dbReference>
<protein>
    <submittedName>
        <fullName evidence="3">Aminoacetone oxidase family FAD-binding enzyme</fullName>
    </submittedName>
</protein>
<dbReference type="SUPFAM" id="SSF160996">
    <property type="entry name" value="HI0933 insert domain-like"/>
    <property type="match status" value="1"/>
</dbReference>
<dbReference type="SUPFAM" id="SSF51905">
    <property type="entry name" value="FAD/NAD(P)-binding domain"/>
    <property type="match status" value="1"/>
</dbReference>
<evidence type="ECO:0000259" key="2">
    <source>
        <dbReference type="Pfam" id="PF22780"/>
    </source>
</evidence>
<dbReference type="EMBL" id="PFKZ01000017">
    <property type="protein sequence ID" value="PIY59679.1"/>
    <property type="molecule type" value="Genomic_DNA"/>
</dbReference>
<sequence>MGMKIKEEAGGRIFPTSDKSQSVLDVLIKYMRKGGVEIKTKAIVSDFSIDRKTGYVVIQLKTGTTLMAKSCIIATGGMSHPETGSTGEGFKWLKKIGHTIVKNNFALVPIAIKDKWVKNLTGITLNNIKLTVLLDGKKQNSKKGRVLFTHFGISGPMVLNMSKNIGELLPRGEVIIILDLFPKFDLGALKKTLQNILVAESNKKLKNTLSAIIPSAIVPIILTMAGVDGETANHSIRREERKKIVNCIKEIPMRVERLLGAHKAIVSSGGVKLEEVNFKTMQSRVTPQIYLVGDVLNINRPSGGYSLQLCWTTGFVAGSNA</sequence>
<dbReference type="PANTHER" id="PTHR42887">
    <property type="entry name" value="OS12G0638800 PROTEIN"/>
    <property type="match status" value="1"/>
</dbReference>
<feature type="domain" description="RsdA/BaiN/AoA(So)-like insert" evidence="2">
    <location>
        <begin position="106"/>
        <end position="266"/>
    </location>
</feature>
<comment type="caution">
    <text evidence="3">The sequence shown here is derived from an EMBL/GenBank/DDBJ whole genome shotgun (WGS) entry which is preliminary data.</text>
</comment>
<dbReference type="InterPro" id="IPR036188">
    <property type="entry name" value="FAD/NAD-bd_sf"/>
</dbReference>
<dbReference type="AlphaFoldDB" id="A0A2M7Q942"/>
<evidence type="ECO:0000313" key="3">
    <source>
        <dbReference type="EMBL" id="PIY59679.1"/>
    </source>
</evidence>
<evidence type="ECO:0000259" key="1">
    <source>
        <dbReference type="Pfam" id="PF03486"/>
    </source>
</evidence>
<dbReference type="InterPro" id="IPR057661">
    <property type="entry name" value="RsdA/BaiN/AoA(So)_Rossmann"/>
</dbReference>
<dbReference type="Pfam" id="PF03486">
    <property type="entry name" value="HI0933_like"/>
    <property type="match status" value="1"/>
</dbReference>
<evidence type="ECO:0000313" key="4">
    <source>
        <dbReference type="Proteomes" id="UP000230363"/>
    </source>
</evidence>
<dbReference type="InterPro" id="IPR004792">
    <property type="entry name" value="BaiN-like"/>
</dbReference>
<organism evidence="3 4">
    <name type="scientific">Candidatus Wolfebacteria bacterium CG_4_10_14_0_8_um_filter_37_11</name>
    <dbReference type="NCBI Taxonomy" id="1975062"/>
    <lineage>
        <taxon>Bacteria</taxon>
        <taxon>Candidatus Wolfeibacteriota</taxon>
    </lineage>
</organism>
<accession>A0A2M7Q942</accession>
<gene>
    <name evidence="3" type="ORF">COY96_00495</name>
</gene>
<dbReference type="NCBIfam" id="TIGR00275">
    <property type="entry name" value="aminoacetone oxidase family FAD-binding enzyme"/>
    <property type="match status" value="1"/>
</dbReference>